<reference evidence="2 3" key="1">
    <citation type="journal article" date="2016" name="Nat. Commun.">
        <title>Thousands of microbial genomes shed light on interconnected biogeochemical processes in an aquifer system.</title>
        <authorList>
            <person name="Anantharaman K."/>
            <person name="Brown C.T."/>
            <person name="Hug L.A."/>
            <person name="Sharon I."/>
            <person name="Castelle C.J."/>
            <person name="Probst A.J."/>
            <person name="Thomas B.C."/>
            <person name="Singh A."/>
            <person name="Wilkins M.J."/>
            <person name="Karaoz U."/>
            <person name="Brodie E.L."/>
            <person name="Williams K.H."/>
            <person name="Hubbard S.S."/>
            <person name="Banfield J.F."/>
        </authorList>
    </citation>
    <scope>NUCLEOTIDE SEQUENCE [LARGE SCALE GENOMIC DNA]</scope>
</reference>
<evidence type="ECO:0000313" key="2">
    <source>
        <dbReference type="EMBL" id="OGH87800.1"/>
    </source>
</evidence>
<evidence type="ECO:0000313" key="3">
    <source>
        <dbReference type="Proteomes" id="UP000177907"/>
    </source>
</evidence>
<name>A0A1F6NVF7_9BACT</name>
<keyword evidence="1" id="KW-0812">Transmembrane</keyword>
<comment type="caution">
    <text evidence="2">The sequence shown here is derived from an EMBL/GenBank/DDBJ whole genome shotgun (WGS) entry which is preliminary data.</text>
</comment>
<keyword evidence="1" id="KW-1133">Transmembrane helix</keyword>
<keyword evidence="1" id="KW-0472">Membrane</keyword>
<feature type="transmembrane region" description="Helical" evidence="1">
    <location>
        <begin position="21"/>
        <end position="45"/>
    </location>
</feature>
<proteinExistence type="predicted"/>
<accession>A0A1F6NVF7</accession>
<sequence length="197" mass="21005">MLSRDGLGRFFYKKEGEMNRMAKTCFLTGGMIWLVTIIGVLMISMCANAGEEPNPTTPSVSVAMAEGMIIVFKDGATSPGEVSTRLHLSLGWKLPNNFGVSALIGFKTPNDTFRPAPRAGIGVSYALTDRVGVSTSVVYQFNYWYNNTPHSHFIGGGLGTSVKIGNGLSLALVVGPGTTLGTGIWTLLFQPGVSYAF</sequence>
<gene>
    <name evidence="2" type="ORF">A3J93_05200</name>
</gene>
<evidence type="ECO:0008006" key="4">
    <source>
        <dbReference type="Google" id="ProtNLM"/>
    </source>
</evidence>
<evidence type="ECO:0000256" key="1">
    <source>
        <dbReference type="SAM" id="Phobius"/>
    </source>
</evidence>
<dbReference type="AlphaFoldDB" id="A0A1F6NVF7"/>
<dbReference type="EMBL" id="MFQZ01000009">
    <property type="protein sequence ID" value="OGH87800.1"/>
    <property type="molecule type" value="Genomic_DNA"/>
</dbReference>
<protein>
    <recommendedName>
        <fullName evidence="4">Outer membrane protein beta-barrel domain-containing protein</fullName>
    </recommendedName>
</protein>
<dbReference type="STRING" id="1798704.A3J93_05200"/>
<organism evidence="2 3">
    <name type="scientific">Candidatus Magasanikbacteria bacterium RIFOXYC2_FULL_42_28</name>
    <dbReference type="NCBI Taxonomy" id="1798704"/>
    <lineage>
        <taxon>Bacteria</taxon>
        <taxon>Candidatus Magasanikiibacteriota</taxon>
    </lineage>
</organism>
<dbReference type="Proteomes" id="UP000177907">
    <property type="component" value="Unassembled WGS sequence"/>
</dbReference>